<reference evidence="3" key="1">
    <citation type="submission" date="2020-10" db="EMBL/GenBank/DDBJ databases">
        <title>Sequencing the genomes of 1000 actinobacteria strains.</title>
        <authorList>
            <person name="Klenk H.-P."/>
        </authorList>
    </citation>
    <scope>NUCLEOTIDE SEQUENCE</scope>
    <source>
        <strain evidence="3">DSM 45354</strain>
    </source>
</reference>
<proteinExistence type="predicted"/>
<dbReference type="PROSITE" id="PS00080">
    <property type="entry name" value="MULTICOPPER_OXIDASE2"/>
    <property type="match status" value="1"/>
</dbReference>
<organism evidence="3 4">
    <name type="scientific">Actinopolymorpha pittospori</name>
    <dbReference type="NCBI Taxonomy" id="648752"/>
    <lineage>
        <taxon>Bacteria</taxon>
        <taxon>Bacillati</taxon>
        <taxon>Actinomycetota</taxon>
        <taxon>Actinomycetes</taxon>
        <taxon>Propionibacteriales</taxon>
        <taxon>Actinopolymorphaceae</taxon>
        <taxon>Actinopolymorpha</taxon>
    </lineage>
</organism>
<comment type="caution">
    <text evidence="3">The sequence shown here is derived from an EMBL/GenBank/DDBJ whole genome shotgun (WGS) entry which is preliminary data.</text>
</comment>
<accession>A0A927MVS3</accession>
<dbReference type="InterPro" id="IPR002355">
    <property type="entry name" value="Cu_oxidase_Cu_BS"/>
</dbReference>
<sequence length="52" mass="5864">MQRTPPVGQDGKIVIRIHFTDYAGKTVYHCHILNHEDGGMMGVLETVKKDEP</sequence>
<evidence type="ECO:0000259" key="2">
    <source>
        <dbReference type="Pfam" id="PF07731"/>
    </source>
</evidence>
<name>A0A927MVS3_9ACTN</name>
<dbReference type="InterPro" id="IPR008972">
    <property type="entry name" value="Cupredoxin"/>
</dbReference>
<dbReference type="GO" id="GO:0016491">
    <property type="term" value="F:oxidoreductase activity"/>
    <property type="evidence" value="ECO:0007669"/>
    <property type="project" value="InterPro"/>
</dbReference>
<evidence type="ECO:0000313" key="3">
    <source>
        <dbReference type="EMBL" id="MBE1604212.1"/>
    </source>
</evidence>
<keyword evidence="1" id="KW-0479">Metal-binding</keyword>
<dbReference type="InterPro" id="IPR011706">
    <property type="entry name" value="Cu-oxidase_C"/>
</dbReference>
<gene>
    <name evidence="3" type="ORF">HEB94_001060</name>
</gene>
<dbReference type="RefSeq" id="WP_202896130.1">
    <property type="nucleotide sequence ID" value="NZ_BAABJL010000226.1"/>
</dbReference>
<dbReference type="Pfam" id="PF07731">
    <property type="entry name" value="Cu-oxidase_2"/>
    <property type="match status" value="1"/>
</dbReference>
<protein>
    <submittedName>
        <fullName evidence="3">FtsP/CotA-like multicopper oxidase with cupredoxin domain</fullName>
    </submittedName>
</protein>
<evidence type="ECO:0000313" key="4">
    <source>
        <dbReference type="Proteomes" id="UP000638648"/>
    </source>
</evidence>
<dbReference type="GO" id="GO:0005507">
    <property type="term" value="F:copper ion binding"/>
    <property type="evidence" value="ECO:0007669"/>
    <property type="project" value="InterPro"/>
</dbReference>
<dbReference type="AlphaFoldDB" id="A0A927MVS3"/>
<dbReference type="SUPFAM" id="SSF49503">
    <property type="entry name" value="Cupredoxins"/>
    <property type="match status" value="1"/>
</dbReference>
<feature type="domain" description="Plastocyanin-like" evidence="2">
    <location>
        <begin position="4"/>
        <end position="48"/>
    </location>
</feature>
<dbReference type="Proteomes" id="UP000638648">
    <property type="component" value="Unassembled WGS sequence"/>
</dbReference>
<dbReference type="Gene3D" id="2.60.40.420">
    <property type="entry name" value="Cupredoxins - blue copper proteins"/>
    <property type="match status" value="1"/>
</dbReference>
<keyword evidence="4" id="KW-1185">Reference proteome</keyword>
<evidence type="ECO:0000256" key="1">
    <source>
        <dbReference type="ARBA" id="ARBA00022723"/>
    </source>
</evidence>
<dbReference type="EMBL" id="JADBEM010000001">
    <property type="protein sequence ID" value="MBE1604212.1"/>
    <property type="molecule type" value="Genomic_DNA"/>
</dbReference>